<evidence type="ECO:0000256" key="5">
    <source>
        <dbReference type="ARBA" id="ARBA00022692"/>
    </source>
</evidence>
<evidence type="ECO:0000256" key="7">
    <source>
        <dbReference type="ARBA" id="ARBA00022741"/>
    </source>
</evidence>
<feature type="domain" description="ABC transporter" evidence="14">
    <location>
        <begin position="363"/>
        <end position="598"/>
    </location>
</feature>
<evidence type="ECO:0000259" key="15">
    <source>
        <dbReference type="PROSITE" id="PS50929"/>
    </source>
</evidence>
<dbReference type="PANTHER" id="PTHR43394">
    <property type="entry name" value="ATP-DEPENDENT PERMEASE MDL1, MITOCHONDRIAL"/>
    <property type="match status" value="1"/>
</dbReference>
<evidence type="ECO:0000256" key="8">
    <source>
        <dbReference type="ARBA" id="ARBA00022840"/>
    </source>
</evidence>
<dbReference type="InterPro" id="IPR011527">
    <property type="entry name" value="ABC1_TM_dom"/>
</dbReference>
<dbReference type="GO" id="GO:0005743">
    <property type="term" value="C:mitochondrial inner membrane"/>
    <property type="evidence" value="ECO:0007669"/>
    <property type="project" value="TreeGrafter"/>
</dbReference>
<evidence type="ECO:0000259" key="14">
    <source>
        <dbReference type="PROSITE" id="PS50893"/>
    </source>
</evidence>
<gene>
    <name evidence="16" type="ORF">H6P81_018560</name>
</gene>
<dbReference type="InterPro" id="IPR017871">
    <property type="entry name" value="ABC_transporter-like_CS"/>
</dbReference>
<dbReference type="PANTHER" id="PTHR43394:SF11">
    <property type="entry name" value="ATP-BINDING CASSETTE TRANSPORTER"/>
    <property type="match status" value="1"/>
</dbReference>
<dbReference type="SUPFAM" id="SSF90123">
    <property type="entry name" value="ABC transporter transmembrane region"/>
    <property type="match status" value="1"/>
</dbReference>
<organism evidence="16 17">
    <name type="scientific">Aristolochia fimbriata</name>
    <name type="common">White veined hardy Dutchman's pipe vine</name>
    <dbReference type="NCBI Taxonomy" id="158543"/>
    <lineage>
        <taxon>Eukaryota</taxon>
        <taxon>Viridiplantae</taxon>
        <taxon>Streptophyta</taxon>
        <taxon>Embryophyta</taxon>
        <taxon>Tracheophyta</taxon>
        <taxon>Spermatophyta</taxon>
        <taxon>Magnoliopsida</taxon>
        <taxon>Magnoliidae</taxon>
        <taxon>Piperales</taxon>
        <taxon>Aristolochiaceae</taxon>
        <taxon>Aristolochia</taxon>
    </lineage>
</organism>
<keyword evidence="9 13" id="KW-1133">Transmembrane helix</keyword>
<dbReference type="Proteomes" id="UP000825729">
    <property type="component" value="Unassembled WGS sequence"/>
</dbReference>
<dbReference type="GO" id="GO:0005886">
    <property type="term" value="C:plasma membrane"/>
    <property type="evidence" value="ECO:0007669"/>
    <property type="project" value="UniProtKB-SubCell"/>
</dbReference>
<feature type="domain" description="ABC transmembrane type-1" evidence="15">
    <location>
        <begin position="41"/>
        <end position="329"/>
    </location>
</feature>
<dbReference type="EMBL" id="JAINDJ010000007">
    <property type="protein sequence ID" value="KAG9442706.1"/>
    <property type="molecule type" value="Genomic_DNA"/>
</dbReference>
<dbReference type="SMART" id="SM00382">
    <property type="entry name" value="AAA"/>
    <property type="match status" value="1"/>
</dbReference>
<accession>A0AAV7E4E1</accession>
<dbReference type="InterPro" id="IPR027417">
    <property type="entry name" value="P-loop_NTPase"/>
</dbReference>
<keyword evidence="8" id="KW-0067">ATP-binding</keyword>
<evidence type="ECO:0000256" key="11">
    <source>
        <dbReference type="ARBA" id="ARBA00023180"/>
    </source>
</evidence>
<dbReference type="GO" id="GO:0090374">
    <property type="term" value="P:oligopeptide export from mitochondrion"/>
    <property type="evidence" value="ECO:0007669"/>
    <property type="project" value="TreeGrafter"/>
</dbReference>
<evidence type="ECO:0000256" key="10">
    <source>
        <dbReference type="ARBA" id="ARBA00023136"/>
    </source>
</evidence>
<dbReference type="FunFam" id="1.20.1560.10:FF:000029">
    <property type="entry name" value="ABC transporter B family member 1"/>
    <property type="match status" value="1"/>
</dbReference>
<comment type="subcellular location">
    <subcellularLocation>
        <location evidence="2">Cell membrane</location>
    </subcellularLocation>
    <subcellularLocation>
        <location evidence="1">Endomembrane system</location>
        <topology evidence="1">Multi-pass membrane protein</topology>
    </subcellularLocation>
</comment>
<keyword evidence="7" id="KW-0547">Nucleotide-binding</keyword>
<keyword evidence="5 13" id="KW-0812">Transmembrane</keyword>
<evidence type="ECO:0000256" key="3">
    <source>
        <dbReference type="ARBA" id="ARBA00007577"/>
    </source>
</evidence>
<keyword evidence="10 13" id="KW-0472">Membrane</keyword>
<keyword evidence="4" id="KW-0813">Transport</keyword>
<dbReference type="CDD" id="cd18577">
    <property type="entry name" value="ABC_6TM_Pgp_ABCB1_D1_like"/>
    <property type="match status" value="1"/>
</dbReference>
<feature type="transmembrane region" description="Helical" evidence="13">
    <location>
        <begin position="82"/>
        <end position="102"/>
    </location>
</feature>
<keyword evidence="6" id="KW-0677">Repeat</keyword>
<feature type="transmembrane region" description="Helical" evidence="13">
    <location>
        <begin position="183"/>
        <end position="206"/>
    </location>
</feature>
<dbReference type="FunFam" id="3.40.50.300:FF:000205">
    <property type="entry name" value="ABC transporter B family member 4"/>
    <property type="match status" value="1"/>
</dbReference>
<evidence type="ECO:0000256" key="12">
    <source>
        <dbReference type="SAM" id="MobiDB-lite"/>
    </source>
</evidence>
<proteinExistence type="inferred from homology"/>
<evidence type="ECO:0000256" key="1">
    <source>
        <dbReference type="ARBA" id="ARBA00004127"/>
    </source>
</evidence>
<dbReference type="PROSITE" id="PS00211">
    <property type="entry name" value="ABC_TRANSPORTER_1"/>
    <property type="match status" value="1"/>
</dbReference>
<comment type="caution">
    <text evidence="16">The sequence shown here is derived from an EMBL/GenBank/DDBJ whole genome shotgun (WGS) entry which is preliminary data.</text>
</comment>
<feature type="transmembrane region" description="Helical" evidence="13">
    <location>
        <begin position="714"/>
        <end position="731"/>
    </location>
</feature>
<dbReference type="InterPro" id="IPR003439">
    <property type="entry name" value="ABC_transporter-like_ATP-bd"/>
</dbReference>
<dbReference type="InterPro" id="IPR039421">
    <property type="entry name" value="Type_1_exporter"/>
</dbReference>
<dbReference type="Pfam" id="PF00664">
    <property type="entry name" value="ABC_membrane"/>
    <property type="match status" value="1"/>
</dbReference>
<dbReference type="InterPro" id="IPR036640">
    <property type="entry name" value="ABC1_TM_sf"/>
</dbReference>
<sequence>MEAADAGAAAGPSSGSHQSPEPKHGLALFAMVDKVDYLLMLVGSIGACVHGAVFPLFMVELGRIIHSLGTLMEDPVKMSSRISHLALVLVYLGIANFVSAWIEVAFWMQTGERQTGRMRLRYLRTILGKDISFFDTEARDENVIFRMSSDMILVQDAIGDKTGRCLRCIAQFIVGFTLAFVSVWQLTLVTLAVVPLIVMAGGVYAITVSNLSKKSEAAYAEASQVAEEVISQVRTVYAFAGEEKAVKLYLDSLEKALKLGKKGGIVKGLGIGLTFGLLFCAWALLLWYAGVIVQREVANGGEAFTTIINVVFSGFGLGQATPCISALSKGQAAASNIVRTINLDFNSSRKSDGVMLQKVSGQIEFCQVSFSYQSRSNVVFDNLSFSISAGKSHAFVGPSGSGKSTVISLVERFYDPTSGKILLDGHDLRSLQIKWLRDQIGLVSQEPALFATTIMENILYGEEDADMDRIVEAAKAANAHSFIQALPEAYHTPVGEVGIQLSGGQKQRIAIARALLRNPKILLLDEATSALDAESESVVQQALEKIMLGRTTVVVAHRLSTIRDVNTIMVLKNGRVVESGSHLELMSLRGEYSSLVSLQVSESDQYQILGTYVEHLESSERIITPTIAEKIVPVECRDEHLDRCQQSKLKNMPESSFKRLINLSAPEWPFAVLGTVGAILSGTQHPLFAFGMAEVLNIFYSPDKLYLKHQLNKVSLIFVGVAIAIVPIYLIH</sequence>
<keyword evidence="11" id="KW-0325">Glycoprotein</keyword>
<dbReference type="InterPro" id="IPR003593">
    <property type="entry name" value="AAA+_ATPase"/>
</dbReference>
<dbReference type="GO" id="GO:0016887">
    <property type="term" value="F:ATP hydrolysis activity"/>
    <property type="evidence" value="ECO:0007669"/>
    <property type="project" value="InterPro"/>
</dbReference>
<keyword evidence="17" id="KW-1185">Reference proteome</keyword>
<evidence type="ECO:0000256" key="9">
    <source>
        <dbReference type="ARBA" id="ARBA00022989"/>
    </source>
</evidence>
<evidence type="ECO:0000256" key="4">
    <source>
        <dbReference type="ARBA" id="ARBA00022448"/>
    </source>
</evidence>
<evidence type="ECO:0000256" key="2">
    <source>
        <dbReference type="ARBA" id="ARBA00004236"/>
    </source>
</evidence>
<dbReference type="SUPFAM" id="SSF52540">
    <property type="entry name" value="P-loop containing nucleoside triphosphate hydrolases"/>
    <property type="match status" value="1"/>
</dbReference>
<dbReference type="Pfam" id="PF00005">
    <property type="entry name" value="ABC_tran"/>
    <property type="match status" value="1"/>
</dbReference>
<name>A0AAV7E4E1_ARIFI</name>
<feature type="transmembrane region" description="Helical" evidence="13">
    <location>
        <begin position="37"/>
        <end position="61"/>
    </location>
</feature>
<evidence type="ECO:0000256" key="6">
    <source>
        <dbReference type="ARBA" id="ARBA00022737"/>
    </source>
</evidence>
<dbReference type="GO" id="GO:0012505">
    <property type="term" value="C:endomembrane system"/>
    <property type="evidence" value="ECO:0007669"/>
    <property type="project" value="UniProtKB-SubCell"/>
</dbReference>
<dbReference type="Gene3D" id="1.20.1560.10">
    <property type="entry name" value="ABC transporter type 1, transmembrane domain"/>
    <property type="match status" value="2"/>
</dbReference>
<evidence type="ECO:0000256" key="13">
    <source>
        <dbReference type="SAM" id="Phobius"/>
    </source>
</evidence>
<evidence type="ECO:0000313" key="16">
    <source>
        <dbReference type="EMBL" id="KAG9442706.1"/>
    </source>
</evidence>
<reference evidence="16 17" key="1">
    <citation type="submission" date="2021-07" db="EMBL/GenBank/DDBJ databases">
        <title>The Aristolochia fimbriata genome: insights into angiosperm evolution, floral development and chemical biosynthesis.</title>
        <authorList>
            <person name="Jiao Y."/>
        </authorList>
    </citation>
    <scope>NUCLEOTIDE SEQUENCE [LARGE SCALE GENOMIC DNA]</scope>
    <source>
        <strain evidence="16">IBCAS-2021</strain>
        <tissue evidence="16">Leaf</tissue>
    </source>
</reference>
<comment type="similarity">
    <text evidence="3">Belongs to the ABC transporter superfamily. ABCB family. Multidrug resistance exporter (TC 3.A.1.201) subfamily.</text>
</comment>
<evidence type="ECO:0000313" key="17">
    <source>
        <dbReference type="Proteomes" id="UP000825729"/>
    </source>
</evidence>
<feature type="region of interest" description="Disordered" evidence="12">
    <location>
        <begin position="1"/>
        <end position="21"/>
    </location>
</feature>
<dbReference type="AlphaFoldDB" id="A0AAV7E4E1"/>
<dbReference type="PROSITE" id="PS50893">
    <property type="entry name" value="ABC_TRANSPORTER_2"/>
    <property type="match status" value="1"/>
</dbReference>
<dbReference type="PROSITE" id="PS50929">
    <property type="entry name" value="ABC_TM1F"/>
    <property type="match status" value="1"/>
</dbReference>
<protein>
    <submittedName>
        <fullName evidence="16">Uncharacterized protein</fullName>
    </submittedName>
</protein>
<dbReference type="CDD" id="cd03249">
    <property type="entry name" value="ABC_MTABC3_MDL1_MDL2"/>
    <property type="match status" value="1"/>
</dbReference>
<dbReference type="GO" id="GO:0005524">
    <property type="term" value="F:ATP binding"/>
    <property type="evidence" value="ECO:0007669"/>
    <property type="project" value="UniProtKB-KW"/>
</dbReference>
<dbReference type="Gene3D" id="3.40.50.300">
    <property type="entry name" value="P-loop containing nucleotide triphosphate hydrolases"/>
    <property type="match status" value="1"/>
</dbReference>
<feature type="compositionally biased region" description="Low complexity" evidence="12">
    <location>
        <begin position="1"/>
        <end position="16"/>
    </location>
</feature>
<dbReference type="GO" id="GO:0015421">
    <property type="term" value="F:ABC-type oligopeptide transporter activity"/>
    <property type="evidence" value="ECO:0007669"/>
    <property type="project" value="TreeGrafter"/>
</dbReference>
<feature type="transmembrane region" description="Helical" evidence="13">
    <location>
        <begin position="265"/>
        <end position="289"/>
    </location>
</feature>